<reference evidence="1 2" key="1">
    <citation type="submission" date="2024-02" db="EMBL/GenBank/DDBJ databases">
        <title>Adaptive strategies in a cosmopolitan and abundant soil bacterium.</title>
        <authorList>
            <person name="Carini P."/>
        </authorList>
    </citation>
    <scope>NUCLEOTIDE SEQUENCE [LARGE SCALE GENOMIC DNA]</scope>
    <source>
        <strain evidence="1 2">AZCC 1608</strain>
    </source>
</reference>
<keyword evidence="2" id="KW-1185">Reference proteome</keyword>
<name>A0ABU8B5T0_9BRAD</name>
<evidence type="ECO:0000313" key="1">
    <source>
        <dbReference type="EMBL" id="MEH2553569.1"/>
    </source>
</evidence>
<gene>
    <name evidence="1" type="ORF">V1286_001098</name>
</gene>
<organism evidence="1 2">
    <name type="scientific">Bradyrhizobium algeriense</name>
    <dbReference type="NCBI Taxonomy" id="634784"/>
    <lineage>
        <taxon>Bacteria</taxon>
        <taxon>Pseudomonadati</taxon>
        <taxon>Pseudomonadota</taxon>
        <taxon>Alphaproteobacteria</taxon>
        <taxon>Hyphomicrobiales</taxon>
        <taxon>Nitrobacteraceae</taxon>
        <taxon>Bradyrhizobium</taxon>
    </lineage>
</organism>
<proteinExistence type="predicted"/>
<dbReference type="Proteomes" id="UP001364224">
    <property type="component" value="Unassembled WGS sequence"/>
</dbReference>
<dbReference type="EMBL" id="JAZHRV010000001">
    <property type="protein sequence ID" value="MEH2553569.1"/>
    <property type="molecule type" value="Genomic_DNA"/>
</dbReference>
<protein>
    <submittedName>
        <fullName evidence="1">Uncharacterized protein</fullName>
    </submittedName>
</protein>
<evidence type="ECO:0000313" key="2">
    <source>
        <dbReference type="Proteomes" id="UP001364224"/>
    </source>
</evidence>
<comment type="caution">
    <text evidence="1">The sequence shown here is derived from an EMBL/GenBank/DDBJ whole genome shotgun (WGS) entry which is preliminary data.</text>
</comment>
<accession>A0ABU8B5T0</accession>
<sequence length="76" mass="8166">MIGACSKNAACSSPMHRRSNAAGLKSVVHFEVLFFGVDDEVIVDSDLAEFIDDDGVVPAVRLREDTVSGMVFPAPR</sequence>